<dbReference type="AlphaFoldDB" id="M3AU31"/>
<name>M3AU31_PSEFD</name>
<dbReference type="Proteomes" id="UP000016932">
    <property type="component" value="Unassembled WGS sequence"/>
</dbReference>
<dbReference type="OrthoDB" id="3649711at2759"/>
<dbReference type="RefSeq" id="XP_007929538.1">
    <property type="nucleotide sequence ID" value="XM_007931347.1"/>
</dbReference>
<protein>
    <submittedName>
        <fullName evidence="2">Uncharacterized protein</fullName>
    </submittedName>
</protein>
<dbReference type="EMBL" id="KB446561">
    <property type="protein sequence ID" value="EME80653.1"/>
    <property type="molecule type" value="Genomic_DNA"/>
</dbReference>
<evidence type="ECO:0000313" key="2">
    <source>
        <dbReference type="EMBL" id="EME80653.1"/>
    </source>
</evidence>
<reference evidence="2 3" key="1">
    <citation type="journal article" date="2012" name="PLoS Pathog.">
        <title>Diverse lifestyles and strategies of plant pathogenesis encoded in the genomes of eighteen Dothideomycetes fungi.</title>
        <authorList>
            <person name="Ohm R.A."/>
            <person name="Feau N."/>
            <person name="Henrissat B."/>
            <person name="Schoch C.L."/>
            <person name="Horwitz B.A."/>
            <person name="Barry K.W."/>
            <person name="Condon B.J."/>
            <person name="Copeland A.C."/>
            <person name="Dhillon B."/>
            <person name="Glaser F."/>
            <person name="Hesse C.N."/>
            <person name="Kosti I."/>
            <person name="LaButti K."/>
            <person name="Lindquist E.A."/>
            <person name="Lucas S."/>
            <person name="Salamov A.A."/>
            <person name="Bradshaw R.E."/>
            <person name="Ciuffetti L."/>
            <person name="Hamelin R.C."/>
            <person name="Kema G.H.J."/>
            <person name="Lawrence C."/>
            <person name="Scott J.A."/>
            <person name="Spatafora J.W."/>
            <person name="Turgeon B.G."/>
            <person name="de Wit P.J.G.M."/>
            <person name="Zhong S."/>
            <person name="Goodwin S.B."/>
            <person name="Grigoriev I.V."/>
        </authorList>
    </citation>
    <scope>NUCLEOTIDE SEQUENCE [LARGE SCALE GENOMIC DNA]</scope>
    <source>
        <strain evidence="2 3">CIRAD86</strain>
    </source>
</reference>
<evidence type="ECO:0000256" key="1">
    <source>
        <dbReference type="SAM" id="MobiDB-lite"/>
    </source>
</evidence>
<organism evidence="2 3">
    <name type="scientific">Pseudocercospora fijiensis (strain CIRAD86)</name>
    <name type="common">Black leaf streak disease fungus</name>
    <name type="synonym">Mycosphaerella fijiensis</name>
    <dbReference type="NCBI Taxonomy" id="383855"/>
    <lineage>
        <taxon>Eukaryota</taxon>
        <taxon>Fungi</taxon>
        <taxon>Dikarya</taxon>
        <taxon>Ascomycota</taxon>
        <taxon>Pezizomycotina</taxon>
        <taxon>Dothideomycetes</taxon>
        <taxon>Dothideomycetidae</taxon>
        <taxon>Mycosphaerellales</taxon>
        <taxon>Mycosphaerellaceae</taxon>
        <taxon>Pseudocercospora</taxon>
    </lineage>
</organism>
<feature type="region of interest" description="Disordered" evidence="1">
    <location>
        <begin position="239"/>
        <end position="283"/>
    </location>
</feature>
<evidence type="ECO:0000313" key="3">
    <source>
        <dbReference type="Proteomes" id="UP000016932"/>
    </source>
</evidence>
<dbReference type="GeneID" id="19333801"/>
<dbReference type="HOGENOM" id="CLU_306769_0_0_1"/>
<dbReference type="KEGG" id="pfj:MYCFIDRAFT_177583"/>
<accession>M3AU31</accession>
<feature type="compositionally biased region" description="Basic and acidic residues" evidence="1">
    <location>
        <begin position="246"/>
        <end position="255"/>
    </location>
</feature>
<feature type="compositionally biased region" description="Polar residues" evidence="1">
    <location>
        <begin position="256"/>
        <end position="275"/>
    </location>
</feature>
<proteinExistence type="predicted"/>
<dbReference type="VEuPathDB" id="FungiDB:MYCFIDRAFT_177583"/>
<keyword evidence="3" id="KW-1185">Reference proteome</keyword>
<sequence>MPRRIGHDAGKLHAFLELQSSNQPMSGDEQRLYGHKDLSLKPEQNRQSWSNFRYMFLVSDRARLSSPLLSTKRYNTPMRKNRDARNPYIPVPNTSYTHEQDQHYIESTRPQLSQPAHPHHGLDCYDSTDQRKASPFPLSQALISFTQSIVLILTACPESRAEMRLQRVHFTRAPRNIWTAWVQNPHLTRNTFLHLCSKLAYSCFFDSCVIQPSSDPYKNFFDRHIPTIHDAETQGYGRRSSRIAGLKREEPDTEKVTNGTRATPSSIKTTSQETQAVGPVTPNGSDASQKVFGVPELLSMILGYLDLASLARLLPTNILFNHQGRSAPQLKPIWFLSPTHEEPVRYCVSRTQEIRQLDALSGDVAQANEEVVAVYQINPILEVPPDEDAIDSASEQERILSLEGHTDIEFPYQLVDSSRWIKIRDMQLTKPAIQDIQFNYAPDDEDAEKVNLEITNSNGITIGNIMNSVAARGDAPNTPFLKARLWHHGDNRVTGTALRNILSGFRPNELGRPMLLMQTITMAEIHRTYIRRLSNAMLSGRGRHGKRCEHFALLRWDPTFGLRVSRLHNASTGTQWDCKRSMEIFHTSGLSLSSQTLLMSTLDYDSPLETPNGVTQLTHLEASLASSPTHRKETSSTINMKQSASDFLAGSAIKRTRTEPPPQDKHMTEDHLQATTAASSVTNTAELVEEILLNLSLHDLATALRTNHFFRNVAFGSVKIKQALFLLPAADDAVQYLVDSSEGEIVAIDSKSPPPALNVHQTILTAHLLNPVLKIDQSKPTNTPHACSYLKHEDKITYGRHILLPYHAYAQSNLRDMLVLQPPVSHLSFTAKPDPSGPVINVNVTNVNGEWLGTCSSSPVFFGPMVFAWLLQKNSASLQVWWVSAVLWERSSYVKLLDVALPDVEEVCRLTIRWPAMLDTGIKQFKTDDSLKLDTLADFGFLASPLAFNDFHSMILAFKQLQNGI</sequence>
<gene>
    <name evidence="2" type="ORF">MYCFIDRAFT_177583</name>
</gene>